<evidence type="ECO:0000313" key="8">
    <source>
        <dbReference type="Proteomes" id="UP001249851"/>
    </source>
</evidence>
<sequence>VLQAGVRKHRQDLKSNKLKELGDSLPAFVLCSRAVSTNVKYKNAWLNWKKYEKDNLGVNVWISRIKRDPNKDFKVSVYTKVCSEHFQREDFVCFDAKSRRLKAGARP</sequence>
<dbReference type="GO" id="GO:0003677">
    <property type="term" value="F:DNA binding"/>
    <property type="evidence" value="ECO:0007669"/>
    <property type="project" value="UniProtKB-UniRule"/>
</dbReference>
<accession>A0AAD9V2T3</accession>
<reference evidence="7" key="2">
    <citation type="journal article" date="2023" name="Science">
        <title>Genomic signatures of disease resistance in endangered staghorn corals.</title>
        <authorList>
            <person name="Vollmer S.V."/>
            <person name="Selwyn J.D."/>
            <person name="Despard B.A."/>
            <person name="Roesel C.L."/>
        </authorList>
    </citation>
    <scope>NUCLEOTIDE SEQUENCE</scope>
    <source>
        <strain evidence="7">K2</strain>
    </source>
</reference>
<feature type="non-terminal residue" evidence="7">
    <location>
        <position position="107"/>
    </location>
</feature>
<dbReference type="Pfam" id="PF05485">
    <property type="entry name" value="THAP"/>
    <property type="match status" value="1"/>
</dbReference>
<feature type="domain" description="THAP-type" evidence="6">
    <location>
        <begin position="25"/>
        <end position="107"/>
    </location>
</feature>
<evidence type="ECO:0000256" key="2">
    <source>
        <dbReference type="ARBA" id="ARBA00022771"/>
    </source>
</evidence>
<comment type="caution">
    <text evidence="7">The sequence shown here is derived from an EMBL/GenBank/DDBJ whole genome shotgun (WGS) entry which is preliminary data.</text>
</comment>
<dbReference type="SUPFAM" id="SSF57716">
    <property type="entry name" value="Glucocorticoid receptor-like (DNA-binding domain)"/>
    <property type="match status" value="1"/>
</dbReference>
<dbReference type="Proteomes" id="UP001249851">
    <property type="component" value="Unassembled WGS sequence"/>
</dbReference>
<evidence type="ECO:0000256" key="5">
    <source>
        <dbReference type="PROSITE-ProRule" id="PRU00309"/>
    </source>
</evidence>
<evidence type="ECO:0000256" key="1">
    <source>
        <dbReference type="ARBA" id="ARBA00022723"/>
    </source>
</evidence>
<evidence type="ECO:0000259" key="6">
    <source>
        <dbReference type="PROSITE" id="PS50950"/>
    </source>
</evidence>
<organism evidence="7 8">
    <name type="scientific">Acropora cervicornis</name>
    <name type="common">Staghorn coral</name>
    <dbReference type="NCBI Taxonomy" id="6130"/>
    <lineage>
        <taxon>Eukaryota</taxon>
        <taxon>Metazoa</taxon>
        <taxon>Cnidaria</taxon>
        <taxon>Anthozoa</taxon>
        <taxon>Hexacorallia</taxon>
        <taxon>Scleractinia</taxon>
        <taxon>Astrocoeniina</taxon>
        <taxon>Acroporidae</taxon>
        <taxon>Acropora</taxon>
    </lineage>
</organism>
<evidence type="ECO:0000313" key="7">
    <source>
        <dbReference type="EMBL" id="KAK2559189.1"/>
    </source>
</evidence>
<reference evidence="7" key="1">
    <citation type="journal article" date="2023" name="G3 (Bethesda)">
        <title>Whole genome assembly and annotation of the endangered Caribbean coral Acropora cervicornis.</title>
        <authorList>
            <person name="Selwyn J.D."/>
            <person name="Vollmer S.V."/>
        </authorList>
    </citation>
    <scope>NUCLEOTIDE SEQUENCE</scope>
    <source>
        <strain evidence="7">K2</strain>
    </source>
</reference>
<dbReference type="PROSITE" id="PS50950">
    <property type="entry name" value="ZF_THAP"/>
    <property type="match status" value="1"/>
</dbReference>
<keyword evidence="1" id="KW-0479">Metal-binding</keyword>
<dbReference type="AlphaFoldDB" id="A0AAD9V2T3"/>
<keyword evidence="8" id="KW-1185">Reference proteome</keyword>
<evidence type="ECO:0000256" key="3">
    <source>
        <dbReference type="ARBA" id="ARBA00022833"/>
    </source>
</evidence>
<dbReference type="InterPro" id="IPR006612">
    <property type="entry name" value="THAP_Znf"/>
</dbReference>
<proteinExistence type="predicted"/>
<dbReference type="EMBL" id="JARQWQ010000041">
    <property type="protein sequence ID" value="KAK2559189.1"/>
    <property type="molecule type" value="Genomic_DNA"/>
</dbReference>
<dbReference type="GO" id="GO:0008270">
    <property type="term" value="F:zinc ion binding"/>
    <property type="evidence" value="ECO:0007669"/>
    <property type="project" value="UniProtKB-KW"/>
</dbReference>
<evidence type="ECO:0000256" key="4">
    <source>
        <dbReference type="ARBA" id="ARBA00023125"/>
    </source>
</evidence>
<keyword evidence="3" id="KW-0862">Zinc</keyword>
<protein>
    <recommendedName>
        <fullName evidence="6">THAP-type domain-containing protein</fullName>
    </recommendedName>
</protein>
<name>A0AAD9V2T3_ACRCE</name>
<keyword evidence="4 5" id="KW-0238">DNA-binding</keyword>
<gene>
    <name evidence="7" type="ORF">P5673_018325</name>
</gene>
<keyword evidence="2 5" id="KW-0863">Zinc-finger</keyword>